<evidence type="ECO:0000313" key="3">
    <source>
        <dbReference type="EMBL" id="CAH1208011.1"/>
    </source>
</evidence>
<dbReference type="PROSITE" id="PS51257">
    <property type="entry name" value="PROKAR_LIPOPROTEIN"/>
    <property type="match status" value="1"/>
</dbReference>
<dbReference type="Pfam" id="PF01547">
    <property type="entry name" value="SBP_bac_1"/>
    <property type="match status" value="1"/>
</dbReference>
<evidence type="ECO:0000256" key="1">
    <source>
        <dbReference type="SAM" id="MobiDB-lite"/>
    </source>
</evidence>
<keyword evidence="2" id="KW-0732">Signal</keyword>
<name>A0ABN8GL56_9BACL</name>
<gene>
    <name evidence="3" type="primary">msmE_2</name>
    <name evidence="3" type="ORF">PAECIP111892_03032</name>
</gene>
<feature type="chain" id="PRO_5045909818" evidence="2">
    <location>
        <begin position="23"/>
        <end position="450"/>
    </location>
</feature>
<dbReference type="Proteomes" id="UP000838324">
    <property type="component" value="Unassembled WGS sequence"/>
</dbReference>
<dbReference type="EMBL" id="CAKMMG010000003">
    <property type="protein sequence ID" value="CAH1208011.1"/>
    <property type="molecule type" value="Genomic_DNA"/>
</dbReference>
<dbReference type="InterPro" id="IPR006059">
    <property type="entry name" value="SBP"/>
</dbReference>
<evidence type="ECO:0000256" key="2">
    <source>
        <dbReference type="SAM" id="SignalP"/>
    </source>
</evidence>
<sequence length="450" mass="48630">MKQWMKRFMGLSLAVLMTSSLAACGGNNSTSSNNSNTSSDSSNTDSAKDKNEKIKITMWSQFSDPNSKDGGFIGFYKALEATKAKFPDVVIEHSGFGGEAYKTKIKTASAADELPDIFFSWGGGFAQPFIAGGRALPLDDLAADGTLDKLVPGTTANFTYDNKLYGLPTNIATANLYVNTELFQAAGAKIPTTWDELMSAIKALNAKKITPIALGAKDRWPAMFWNSILDIRMGGVEAVNAALTKKGSFDTPEFVEASRKYKELLDAKAFGANPLGTSYDDSIGMFLTGKAAMLYMGAWVNGQIDAADSQVKGKIDVVKFPEIPGGKGSVDEWHGGSGETFMINAKVENKDRVWEVYKYFMETMGKEVYLAGSGSSAWKGEMGDTSKVDPLAVKIGELSSTGTAFSYWWDQMLSGNETESMFGSLMKFTAGKSSPEEFNKELQSKINPGQ</sequence>
<dbReference type="PANTHER" id="PTHR43649">
    <property type="entry name" value="ARABINOSE-BINDING PROTEIN-RELATED"/>
    <property type="match status" value="1"/>
</dbReference>
<feature type="compositionally biased region" description="Low complexity" evidence="1">
    <location>
        <begin position="27"/>
        <end position="45"/>
    </location>
</feature>
<dbReference type="SUPFAM" id="SSF53850">
    <property type="entry name" value="Periplasmic binding protein-like II"/>
    <property type="match status" value="1"/>
</dbReference>
<reference evidence="3" key="1">
    <citation type="submission" date="2022-01" db="EMBL/GenBank/DDBJ databases">
        <authorList>
            <person name="Criscuolo A."/>
        </authorList>
    </citation>
    <scope>NUCLEOTIDE SEQUENCE</scope>
    <source>
        <strain evidence="3">CIP111892</strain>
    </source>
</reference>
<dbReference type="Gene3D" id="3.40.190.10">
    <property type="entry name" value="Periplasmic binding protein-like II"/>
    <property type="match status" value="2"/>
</dbReference>
<organism evidence="3 4">
    <name type="scientific">Paenibacillus auburnensis</name>
    <dbReference type="NCBI Taxonomy" id="2905649"/>
    <lineage>
        <taxon>Bacteria</taxon>
        <taxon>Bacillati</taxon>
        <taxon>Bacillota</taxon>
        <taxon>Bacilli</taxon>
        <taxon>Bacillales</taxon>
        <taxon>Paenibacillaceae</taxon>
        <taxon>Paenibacillus</taxon>
    </lineage>
</organism>
<feature type="region of interest" description="Disordered" evidence="1">
    <location>
        <begin position="27"/>
        <end position="47"/>
    </location>
</feature>
<protein>
    <submittedName>
        <fullName evidence="3">Multiple sugar-binding protein</fullName>
    </submittedName>
</protein>
<evidence type="ECO:0000313" key="4">
    <source>
        <dbReference type="Proteomes" id="UP000838324"/>
    </source>
</evidence>
<proteinExistence type="predicted"/>
<dbReference type="RefSeq" id="WP_236334464.1">
    <property type="nucleotide sequence ID" value="NZ_CAKMMG010000003.1"/>
</dbReference>
<keyword evidence="4" id="KW-1185">Reference proteome</keyword>
<dbReference type="PANTHER" id="PTHR43649:SF14">
    <property type="entry name" value="BLR3389 PROTEIN"/>
    <property type="match status" value="1"/>
</dbReference>
<dbReference type="InterPro" id="IPR050490">
    <property type="entry name" value="Bact_solute-bd_prot1"/>
</dbReference>
<feature type="signal peptide" evidence="2">
    <location>
        <begin position="1"/>
        <end position="22"/>
    </location>
</feature>
<comment type="caution">
    <text evidence="3">The sequence shown here is derived from an EMBL/GenBank/DDBJ whole genome shotgun (WGS) entry which is preliminary data.</text>
</comment>
<accession>A0ABN8GL56</accession>